<sequence length="225" mass="25608">MVRGMGCLKVVGVGGAVDEMVVKEGLMFEEEKEQELLELQSVLLLLKSQPRKPLARLAQKHLLLALVAQSSELQHYLALEQLPHQQLLAQTTRHQLTLKLSLLPQHLALLDLQKQLLHDAQTTEVLMEWEQEEPELAQDFKQQTQSKQSHYTRFYPGSDLLSTGVLRPVLEQQLRIHYPRVQSPSRTLTRPAAADLLFTTRRGIQHPGTLQCRAVRDLHTLNAKT</sequence>
<protein>
    <submittedName>
        <fullName evidence="1">Uncharacterized protein</fullName>
    </submittedName>
</protein>
<reference evidence="1" key="1">
    <citation type="submission" date="2017-07" db="EMBL/GenBank/DDBJ databases">
        <title>Taro Niue Genome Assembly and Annotation.</title>
        <authorList>
            <person name="Atibalentja N."/>
            <person name="Keating K."/>
            <person name="Fields C.J."/>
        </authorList>
    </citation>
    <scope>NUCLEOTIDE SEQUENCE</scope>
    <source>
        <strain evidence="1">Niue_2</strain>
        <tissue evidence="1">Leaf</tissue>
    </source>
</reference>
<comment type="caution">
    <text evidence="1">The sequence shown here is derived from an EMBL/GenBank/DDBJ whole genome shotgun (WGS) entry which is preliminary data.</text>
</comment>
<dbReference type="EMBL" id="NMUH01002602">
    <property type="protein sequence ID" value="MQM00998.1"/>
    <property type="molecule type" value="Genomic_DNA"/>
</dbReference>
<evidence type="ECO:0000313" key="1">
    <source>
        <dbReference type="EMBL" id="MQM00998.1"/>
    </source>
</evidence>
<gene>
    <name evidence="1" type="ORF">Taro_033747</name>
</gene>
<dbReference type="Proteomes" id="UP000652761">
    <property type="component" value="Unassembled WGS sequence"/>
</dbReference>
<accession>A0A843W2B2</accession>
<organism evidence="1 2">
    <name type="scientific">Colocasia esculenta</name>
    <name type="common">Wild taro</name>
    <name type="synonym">Arum esculentum</name>
    <dbReference type="NCBI Taxonomy" id="4460"/>
    <lineage>
        <taxon>Eukaryota</taxon>
        <taxon>Viridiplantae</taxon>
        <taxon>Streptophyta</taxon>
        <taxon>Embryophyta</taxon>
        <taxon>Tracheophyta</taxon>
        <taxon>Spermatophyta</taxon>
        <taxon>Magnoliopsida</taxon>
        <taxon>Liliopsida</taxon>
        <taxon>Araceae</taxon>
        <taxon>Aroideae</taxon>
        <taxon>Colocasieae</taxon>
        <taxon>Colocasia</taxon>
    </lineage>
</organism>
<name>A0A843W2B2_COLES</name>
<keyword evidence="2" id="KW-1185">Reference proteome</keyword>
<proteinExistence type="predicted"/>
<evidence type="ECO:0000313" key="2">
    <source>
        <dbReference type="Proteomes" id="UP000652761"/>
    </source>
</evidence>
<dbReference type="AlphaFoldDB" id="A0A843W2B2"/>